<dbReference type="EMBL" id="VIEB01010047">
    <property type="protein sequence ID" value="TQD68747.1"/>
    <property type="molecule type" value="Genomic_DNA"/>
</dbReference>
<evidence type="ECO:0000313" key="2">
    <source>
        <dbReference type="Proteomes" id="UP000315295"/>
    </source>
</evidence>
<comment type="caution">
    <text evidence="1">The sequence shown here is derived from an EMBL/GenBank/DDBJ whole genome shotgun (WGS) entry which is preliminary data.</text>
</comment>
<organism evidence="1 2">
    <name type="scientific">Malus baccata</name>
    <name type="common">Siberian crab apple</name>
    <name type="synonym">Pyrus baccata</name>
    <dbReference type="NCBI Taxonomy" id="106549"/>
    <lineage>
        <taxon>Eukaryota</taxon>
        <taxon>Viridiplantae</taxon>
        <taxon>Streptophyta</taxon>
        <taxon>Embryophyta</taxon>
        <taxon>Tracheophyta</taxon>
        <taxon>Spermatophyta</taxon>
        <taxon>Magnoliopsida</taxon>
        <taxon>eudicotyledons</taxon>
        <taxon>Gunneridae</taxon>
        <taxon>Pentapetalae</taxon>
        <taxon>rosids</taxon>
        <taxon>fabids</taxon>
        <taxon>Rosales</taxon>
        <taxon>Rosaceae</taxon>
        <taxon>Amygdaloideae</taxon>
        <taxon>Maleae</taxon>
        <taxon>Malus</taxon>
    </lineage>
</organism>
<reference evidence="1 2" key="1">
    <citation type="journal article" date="2019" name="G3 (Bethesda)">
        <title>Sequencing of a Wild Apple (Malus baccata) Genome Unravels the Differences Between Cultivated and Wild Apple Species Regarding Disease Resistance and Cold Tolerance.</title>
        <authorList>
            <person name="Chen X."/>
        </authorList>
    </citation>
    <scope>NUCLEOTIDE SEQUENCE [LARGE SCALE GENOMIC DNA]</scope>
    <source>
        <strain evidence="2">cv. Shandingzi</strain>
        <tissue evidence="1">Leaves</tissue>
    </source>
</reference>
<protein>
    <submittedName>
        <fullName evidence="1">Uncharacterized protein</fullName>
    </submittedName>
</protein>
<keyword evidence="2" id="KW-1185">Reference proteome</keyword>
<sequence>MVEVQVLKAKCNHCKSLFACDISGAGTSTYIKRINKHCKLYTPTDELQKVLGSYGPSGDVNNMLVSKGWSQ</sequence>
<evidence type="ECO:0000313" key="1">
    <source>
        <dbReference type="EMBL" id="TQD68747.1"/>
    </source>
</evidence>
<dbReference type="Proteomes" id="UP000315295">
    <property type="component" value="Unassembled WGS sequence"/>
</dbReference>
<accession>A0A540K3B3</accession>
<name>A0A540K3B3_MALBA</name>
<dbReference type="AlphaFoldDB" id="A0A540K3B3"/>
<proteinExistence type="predicted"/>
<gene>
    <name evidence="1" type="ORF">C1H46_045720</name>
</gene>